<keyword evidence="3" id="KW-1185">Reference proteome</keyword>
<dbReference type="FunFam" id="3.20.80.10:FF:000002">
    <property type="entry name" value="Heme-binding protein 2"/>
    <property type="match status" value="1"/>
</dbReference>
<sequence length="188" mass="21041">MNFLKTVGRSLGLGLSEKPSYTVVESKDGYEERKYAAAKWVSTTVEGMSVNGAGNTGFWRLFNYIAGANELGTKVDMTAPVATRVVPGAGPNCESTFTVSFYVPPKHQESPPAPTGNDVFIESFPEMTVYASSFGGFADDEKWIEHARVLSEKLKHNNIHQEFYFTARYDSPFKLFNRLNEVWFVKKD</sequence>
<evidence type="ECO:0000313" key="2">
    <source>
        <dbReference type="EMBL" id="KAH3827995.1"/>
    </source>
</evidence>
<dbReference type="AlphaFoldDB" id="A0A9D4H3R5"/>
<comment type="caution">
    <text evidence="2">The sequence shown here is derived from an EMBL/GenBank/DDBJ whole genome shotgun (WGS) entry which is preliminary data.</text>
</comment>
<accession>A0A9D4H3R5</accession>
<dbReference type="Pfam" id="PF04832">
    <property type="entry name" value="SOUL"/>
    <property type="match status" value="1"/>
</dbReference>
<dbReference type="GO" id="GO:0020037">
    <property type="term" value="F:heme binding"/>
    <property type="evidence" value="ECO:0007669"/>
    <property type="project" value="TreeGrafter"/>
</dbReference>
<evidence type="ECO:0000313" key="3">
    <source>
        <dbReference type="Proteomes" id="UP000828390"/>
    </source>
</evidence>
<name>A0A9D4H3R5_DREPO</name>
<organism evidence="2 3">
    <name type="scientific">Dreissena polymorpha</name>
    <name type="common">Zebra mussel</name>
    <name type="synonym">Mytilus polymorpha</name>
    <dbReference type="NCBI Taxonomy" id="45954"/>
    <lineage>
        <taxon>Eukaryota</taxon>
        <taxon>Metazoa</taxon>
        <taxon>Spiralia</taxon>
        <taxon>Lophotrochozoa</taxon>
        <taxon>Mollusca</taxon>
        <taxon>Bivalvia</taxon>
        <taxon>Autobranchia</taxon>
        <taxon>Heteroconchia</taxon>
        <taxon>Euheterodonta</taxon>
        <taxon>Imparidentia</taxon>
        <taxon>Neoheterodontei</taxon>
        <taxon>Myida</taxon>
        <taxon>Dreissenoidea</taxon>
        <taxon>Dreissenidae</taxon>
        <taxon>Dreissena</taxon>
    </lineage>
</organism>
<evidence type="ECO:0008006" key="4">
    <source>
        <dbReference type="Google" id="ProtNLM"/>
    </source>
</evidence>
<evidence type="ECO:0000256" key="1">
    <source>
        <dbReference type="ARBA" id="ARBA00009817"/>
    </source>
</evidence>
<dbReference type="Gene3D" id="3.20.80.10">
    <property type="entry name" value="Regulatory factor, effector binding domain"/>
    <property type="match status" value="1"/>
</dbReference>
<dbReference type="OrthoDB" id="6424451at2759"/>
<dbReference type="SUPFAM" id="SSF55136">
    <property type="entry name" value="Probable bacterial effector-binding domain"/>
    <property type="match status" value="1"/>
</dbReference>
<comment type="similarity">
    <text evidence="1">Belongs to the HEBP family.</text>
</comment>
<proteinExistence type="inferred from homology"/>
<gene>
    <name evidence="2" type="ORF">DPMN_129943</name>
</gene>
<dbReference type="PANTHER" id="PTHR11220:SF1">
    <property type="entry name" value="HEME-BINDING PROTEIN 2"/>
    <property type="match status" value="1"/>
</dbReference>
<dbReference type="InterPro" id="IPR011256">
    <property type="entry name" value="Reg_factor_effector_dom_sf"/>
</dbReference>
<protein>
    <recommendedName>
        <fullName evidence="4">Heme-binding protein 2</fullName>
    </recommendedName>
</protein>
<dbReference type="PANTHER" id="PTHR11220">
    <property type="entry name" value="HEME-BINDING PROTEIN-RELATED"/>
    <property type="match status" value="1"/>
</dbReference>
<reference evidence="2" key="1">
    <citation type="journal article" date="2019" name="bioRxiv">
        <title>The Genome of the Zebra Mussel, Dreissena polymorpha: A Resource for Invasive Species Research.</title>
        <authorList>
            <person name="McCartney M.A."/>
            <person name="Auch B."/>
            <person name="Kono T."/>
            <person name="Mallez S."/>
            <person name="Zhang Y."/>
            <person name="Obille A."/>
            <person name="Becker A."/>
            <person name="Abrahante J.E."/>
            <person name="Garbe J."/>
            <person name="Badalamenti J.P."/>
            <person name="Herman A."/>
            <person name="Mangelson H."/>
            <person name="Liachko I."/>
            <person name="Sullivan S."/>
            <person name="Sone E.D."/>
            <person name="Koren S."/>
            <person name="Silverstein K.A.T."/>
            <person name="Beckman K.B."/>
            <person name="Gohl D.M."/>
        </authorList>
    </citation>
    <scope>NUCLEOTIDE SEQUENCE</scope>
    <source>
        <strain evidence="2">Duluth1</strain>
        <tissue evidence="2">Whole animal</tissue>
    </source>
</reference>
<dbReference type="Proteomes" id="UP000828390">
    <property type="component" value="Unassembled WGS sequence"/>
</dbReference>
<dbReference type="EMBL" id="JAIWYP010000005">
    <property type="protein sequence ID" value="KAH3827995.1"/>
    <property type="molecule type" value="Genomic_DNA"/>
</dbReference>
<dbReference type="InterPro" id="IPR006917">
    <property type="entry name" value="SOUL_heme-bd"/>
</dbReference>
<reference evidence="2" key="2">
    <citation type="submission" date="2020-11" db="EMBL/GenBank/DDBJ databases">
        <authorList>
            <person name="McCartney M.A."/>
            <person name="Auch B."/>
            <person name="Kono T."/>
            <person name="Mallez S."/>
            <person name="Becker A."/>
            <person name="Gohl D.M."/>
            <person name="Silverstein K.A.T."/>
            <person name="Koren S."/>
            <person name="Bechman K.B."/>
            <person name="Herman A."/>
            <person name="Abrahante J.E."/>
            <person name="Garbe J."/>
        </authorList>
    </citation>
    <scope>NUCLEOTIDE SEQUENCE</scope>
    <source>
        <strain evidence="2">Duluth1</strain>
        <tissue evidence="2">Whole animal</tissue>
    </source>
</reference>